<dbReference type="OrthoDB" id="10035764at2759"/>
<reference evidence="4" key="1">
    <citation type="submission" date="2021-06" db="EMBL/GenBank/DDBJ databases">
        <authorList>
            <person name="Hodson N. C."/>
            <person name="Mongue J. A."/>
            <person name="Jaron S. K."/>
        </authorList>
    </citation>
    <scope>NUCLEOTIDE SEQUENCE</scope>
</reference>
<feature type="active site" evidence="2">
    <location>
        <position position="81"/>
    </location>
</feature>
<keyword evidence="2" id="KW-0479">Metal-binding</keyword>
<dbReference type="EMBL" id="CAJVCH010360009">
    <property type="protein sequence ID" value="CAG7816062.1"/>
    <property type="molecule type" value="Genomic_DNA"/>
</dbReference>
<keyword evidence="5" id="KW-1185">Reference proteome</keyword>
<dbReference type="PROSITE" id="PS50215">
    <property type="entry name" value="ADAM_MEPRO"/>
    <property type="match status" value="1"/>
</dbReference>
<dbReference type="Pfam" id="PF13574">
    <property type="entry name" value="Reprolysin_2"/>
    <property type="match status" value="1"/>
</dbReference>
<dbReference type="PANTHER" id="PTHR11905">
    <property type="entry name" value="ADAM A DISINTEGRIN AND METALLOPROTEASE DOMAIN"/>
    <property type="match status" value="1"/>
</dbReference>
<dbReference type="Proteomes" id="UP000708208">
    <property type="component" value="Unassembled WGS sequence"/>
</dbReference>
<accession>A0A8J2KN31</accession>
<keyword evidence="1" id="KW-0482">Metalloprotease</keyword>
<dbReference type="GO" id="GO:0006509">
    <property type="term" value="P:membrane protein ectodomain proteolysis"/>
    <property type="evidence" value="ECO:0007669"/>
    <property type="project" value="TreeGrafter"/>
</dbReference>
<evidence type="ECO:0000256" key="2">
    <source>
        <dbReference type="PROSITE-ProRule" id="PRU00276"/>
    </source>
</evidence>
<feature type="binding site" evidence="2">
    <location>
        <position position="84"/>
    </location>
    <ligand>
        <name>Zn(2+)</name>
        <dbReference type="ChEBI" id="CHEBI:29105"/>
        <note>catalytic</note>
    </ligand>
</feature>
<feature type="non-terminal residue" evidence="4">
    <location>
        <position position="140"/>
    </location>
</feature>
<dbReference type="AlphaFoldDB" id="A0A8J2KN31"/>
<feature type="binding site" evidence="2">
    <location>
        <position position="90"/>
    </location>
    <ligand>
        <name>Zn(2+)</name>
        <dbReference type="ChEBI" id="CHEBI:29105"/>
        <note>catalytic</note>
    </ligand>
</feature>
<organism evidence="4 5">
    <name type="scientific">Allacma fusca</name>
    <dbReference type="NCBI Taxonomy" id="39272"/>
    <lineage>
        <taxon>Eukaryota</taxon>
        <taxon>Metazoa</taxon>
        <taxon>Ecdysozoa</taxon>
        <taxon>Arthropoda</taxon>
        <taxon>Hexapoda</taxon>
        <taxon>Collembola</taxon>
        <taxon>Symphypleona</taxon>
        <taxon>Sminthuridae</taxon>
        <taxon>Allacma</taxon>
    </lineage>
</organism>
<evidence type="ECO:0000313" key="4">
    <source>
        <dbReference type="EMBL" id="CAG7816062.1"/>
    </source>
</evidence>
<dbReference type="PANTHER" id="PTHR11905:SF159">
    <property type="entry name" value="ADAM METALLOPROTEASE"/>
    <property type="match status" value="1"/>
</dbReference>
<gene>
    <name evidence="4" type="ORF">AFUS01_LOCUS26699</name>
</gene>
<dbReference type="GO" id="GO:0004222">
    <property type="term" value="F:metalloendopeptidase activity"/>
    <property type="evidence" value="ECO:0007669"/>
    <property type="project" value="InterPro"/>
</dbReference>
<evidence type="ECO:0000256" key="1">
    <source>
        <dbReference type="ARBA" id="ARBA00023049"/>
    </source>
</evidence>
<keyword evidence="1" id="KW-0378">Hydrolase</keyword>
<dbReference type="InterPro" id="IPR001590">
    <property type="entry name" value="Peptidase_M12B"/>
</dbReference>
<feature type="domain" description="Peptidase M12B" evidence="3">
    <location>
        <begin position="1"/>
        <end position="140"/>
    </location>
</feature>
<name>A0A8J2KN31_9HEXA</name>
<keyword evidence="2" id="KW-0862">Zinc</keyword>
<evidence type="ECO:0000313" key="5">
    <source>
        <dbReference type="Proteomes" id="UP000708208"/>
    </source>
</evidence>
<feature type="binding site" evidence="2">
    <location>
        <position position="80"/>
    </location>
    <ligand>
        <name>Zn(2+)</name>
        <dbReference type="ChEBI" id="CHEBI:29105"/>
        <note>catalytic</note>
    </ligand>
</feature>
<feature type="non-terminal residue" evidence="4">
    <location>
        <position position="1"/>
    </location>
</feature>
<dbReference type="GO" id="GO:0046872">
    <property type="term" value="F:metal ion binding"/>
    <property type="evidence" value="ECO:0007669"/>
    <property type="project" value="UniProtKB-KW"/>
</dbReference>
<comment type="caution">
    <text evidence="4">The sequence shown here is derived from an EMBL/GenBank/DDBJ whole genome shotgun (WGS) entry which is preliminary data.</text>
</comment>
<comment type="caution">
    <text evidence="2">Lacks conserved residue(s) required for the propagation of feature annotation.</text>
</comment>
<sequence>MLKALEGFSDHMYRNAGNLPKHDLAPLLSGEDYGATAGLAWLGGVCRDGVAQDRKTKISYRTSVSRDRGGAYAGIHTVSHELAHNMGAPHDGEKSSPEESRKYDTTGCPWNDGYIMSYIWNARNKLTFSSCSRFYMREII</sequence>
<evidence type="ECO:0000259" key="3">
    <source>
        <dbReference type="PROSITE" id="PS50215"/>
    </source>
</evidence>
<proteinExistence type="predicted"/>
<keyword evidence="1" id="KW-0645">Protease</keyword>
<protein>
    <recommendedName>
        <fullName evidence="3">Peptidase M12B domain-containing protein</fullName>
    </recommendedName>
</protein>